<accession>A0A8S0PDN4</accession>
<name>A0A8S0PDN4_OLEEU</name>
<evidence type="ECO:0000313" key="2">
    <source>
        <dbReference type="Proteomes" id="UP000594638"/>
    </source>
</evidence>
<comment type="caution">
    <text evidence="1">The sequence shown here is derived from an EMBL/GenBank/DDBJ whole genome shotgun (WGS) entry which is preliminary data.</text>
</comment>
<dbReference type="AlphaFoldDB" id="A0A8S0PDN4"/>
<gene>
    <name evidence="1" type="ORF">OLEA9_A023536</name>
</gene>
<sequence length="216" mass="25134">MSCIHIIACQPCLNSASRAQELLLRKKPTWVSTYPGTELLKISMKRTSATFMHQQSAPVCLFGGKGKNENEASPWKALEKAMGNLKKEQSVEDVLKQQIQKQEYFMMIEAMVENLQLVVMEVVAMALYIYIIDGADITVLARDYIKFLFGGQKSYRLKRAMYQWKKFFQTLTEKQEDDDPYWLEREIINTPTWYDSPVKYRRLKAYLESLESKSSD</sequence>
<organism evidence="1 2">
    <name type="scientific">Olea europaea subsp. europaea</name>
    <dbReference type="NCBI Taxonomy" id="158383"/>
    <lineage>
        <taxon>Eukaryota</taxon>
        <taxon>Viridiplantae</taxon>
        <taxon>Streptophyta</taxon>
        <taxon>Embryophyta</taxon>
        <taxon>Tracheophyta</taxon>
        <taxon>Spermatophyta</taxon>
        <taxon>Magnoliopsida</taxon>
        <taxon>eudicotyledons</taxon>
        <taxon>Gunneridae</taxon>
        <taxon>Pentapetalae</taxon>
        <taxon>asterids</taxon>
        <taxon>lamiids</taxon>
        <taxon>Lamiales</taxon>
        <taxon>Oleaceae</taxon>
        <taxon>Oleeae</taxon>
        <taxon>Olea</taxon>
    </lineage>
</organism>
<dbReference type="Gramene" id="OE9A023536T1">
    <property type="protein sequence ID" value="OE9A023536C1"/>
    <property type="gene ID" value="OE9A023536"/>
</dbReference>
<evidence type="ECO:0000313" key="1">
    <source>
        <dbReference type="EMBL" id="CAA2938146.1"/>
    </source>
</evidence>
<proteinExistence type="predicted"/>
<dbReference type="GO" id="GO:0009507">
    <property type="term" value="C:chloroplast"/>
    <property type="evidence" value="ECO:0007669"/>
    <property type="project" value="TreeGrafter"/>
</dbReference>
<dbReference type="EMBL" id="CACTIH010000032">
    <property type="protein sequence ID" value="CAA2938146.1"/>
    <property type="molecule type" value="Genomic_DNA"/>
</dbReference>
<protein>
    <submittedName>
        <fullName evidence="1">Uncharacterized protein</fullName>
    </submittedName>
</protein>
<dbReference type="OrthoDB" id="1680511at2759"/>
<dbReference type="Proteomes" id="UP000594638">
    <property type="component" value="Unassembled WGS sequence"/>
</dbReference>
<keyword evidence="2" id="KW-1185">Reference proteome</keyword>
<dbReference type="PANTHER" id="PTHR35483:SF1">
    <property type="entry name" value="GLYCINE-RICH PROTEIN-RELATED"/>
    <property type="match status" value="1"/>
</dbReference>
<reference evidence="1 2" key="1">
    <citation type="submission" date="2019-12" db="EMBL/GenBank/DDBJ databases">
        <authorList>
            <person name="Alioto T."/>
            <person name="Alioto T."/>
            <person name="Gomez Garrido J."/>
        </authorList>
    </citation>
    <scope>NUCLEOTIDE SEQUENCE [LARGE SCALE GENOMIC DNA]</scope>
</reference>
<dbReference type="PANTHER" id="PTHR35483">
    <property type="entry name" value="NUCLEUSENVELOPE PROTEIN"/>
    <property type="match status" value="1"/>
</dbReference>